<organism evidence="1 2">
    <name type="scientific">Holotrichia oblita</name>
    <name type="common">Chafer beetle</name>
    <dbReference type="NCBI Taxonomy" id="644536"/>
    <lineage>
        <taxon>Eukaryota</taxon>
        <taxon>Metazoa</taxon>
        <taxon>Ecdysozoa</taxon>
        <taxon>Arthropoda</taxon>
        <taxon>Hexapoda</taxon>
        <taxon>Insecta</taxon>
        <taxon>Pterygota</taxon>
        <taxon>Neoptera</taxon>
        <taxon>Endopterygota</taxon>
        <taxon>Coleoptera</taxon>
        <taxon>Polyphaga</taxon>
        <taxon>Scarabaeiformia</taxon>
        <taxon>Scarabaeidae</taxon>
        <taxon>Melolonthinae</taxon>
        <taxon>Holotrichia</taxon>
    </lineage>
</organism>
<accession>A0ACB9T9W4</accession>
<dbReference type="Proteomes" id="UP001056778">
    <property type="component" value="Chromosome 4"/>
</dbReference>
<comment type="caution">
    <text evidence="1">The sequence shown here is derived from an EMBL/GenBank/DDBJ whole genome shotgun (WGS) entry which is preliminary data.</text>
</comment>
<evidence type="ECO:0000313" key="2">
    <source>
        <dbReference type="Proteomes" id="UP001056778"/>
    </source>
</evidence>
<evidence type="ECO:0000313" key="1">
    <source>
        <dbReference type="EMBL" id="KAI4463612.1"/>
    </source>
</evidence>
<name>A0ACB9T9W4_HOLOL</name>
<gene>
    <name evidence="1" type="ORF">MML48_4g00017694</name>
</gene>
<sequence length="398" mass="46025">MFSEPKIVSDKDQNNSYSGYVAMENLIDKLKILNFDSEFTSALKMKPIHKYYFIVPKNPGEQFYLFTCLAAWLICKCGKTFETPQESDDPNTTVSNILDAVREFVRIIVDFPPNKLKQGVGEHVTYILNCLAEKAIERMGFTLKKPMVQVEQEDESEIIEDESEIVLDRVEEEMLAYYSDESDDDNIFNLNDSQVNKVLPANEAQTANIDQENWYLEMERVLPKLKVTIRTDTRDWRSNLEQMKQYEVTINQCFGGAKYQLEKLQKDISHTLEKISNREKYLNRELEPVLAEYRTLQDQLSKIKDVYQNISGGVTERTRELAKLTERLETVKQEMEQRGSSMTDGTPLVNIKRAISKIKSEIVEMDVRIGVLQCLLLQIKIRDKKLLEDDLGQSTGVL</sequence>
<protein>
    <submittedName>
        <fullName evidence="1">Ift57/hippi</fullName>
    </submittedName>
</protein>
<proteinExistence type="predicted"/>
<keyword evidence="2" id="KW-1185">Reference proteome</keyword>
<reference evidence="1" key="1">
    <citation type="submission" date="2022-04" db="EMBL/GenBank/DDBJ databases">
        <title>Chromosome-scale genome assembly of Holotrichia oblita Faldermann.</title>
        <authorList>
            <person name="Rongchong L."/>
        </authorList>
    </citation>
    <scope>NUCLEOTIDE SEQUENCE</scope>
    <source>
        <strain evidence="1">81SQS9</strain>
    </source>
</reference>
<dbReference type="EMBL" id="CM043018">
    <property type="protein sequence ID" value="KAI4463612.1"/>
    <property type="molecule type" value="Genomic_DNA"/>
</dbReference>